<evidence type="ECO:0000313" key="2">
    <source>
        <dbReference type="Proteomes" id="UP000000466"/>
    </source>
</evidence>
<evidence type="ECO:0000313" key="1">
    <source>
        <dbReference type="EMBL" id="AFU98567.1"/>
    </source>
</evidence>
<name>K4KXA2_SIMAS</name>
<dbReference type="eggNOG" id="ENOG502ZBXX">
    <property type="taxonomic scope" value="Bacteria"/>
</dbReference>
<dbReference type="EMBL" id="CP003746">
    <property type="protein sequence ID" value="AFU98567.1"/>
    <property type="molecule type" value="Genomic_DNA"/>
</dbReference>
<sequence>MLVWDLSPGYLNNEELRQQLAHIAALLAARGQSDDPEVSRRWGRCLNALRCLEAWMQAEWDLRGLGPLEQGQRTHLAPLNLVWPSLPDVVTRFQHLGSERDSGRIALPRTIQGLWSHYKYSVAARSMEAYRAISVKVTAGRGNDAFAQVAQDILLVMRQRPELEPLRDALLQMWGYVSAEGQLPGRTYQNLPALFQEIQRRAQKQQNAYLLNSTALSELSVWLENPA</sequence>
<dbReference type="RefSeq" id="WP_015046740.1">
    <property type="nucleotide sequence ID" value="NC_018868.3"/>
</dbReference>
<dbReference type="HOGENOM" id="CLU_088544_0_0_6"/>
<organism evidence="1 2">
    <name type="scientific">Simiduia agarivorans (strain DSM 21679 / JCM 13881 / BCRC 17597 / SA1)</name>
    <dbReference type="NCBI Taxonomy" id="1117647"/>
    <lineage>
        <taxon>Bacteria</taxon>
        <taxon>Pseudomonadati</taxon>
        <taxon>Pseudomonadota</taxon>
        <taxon>Gammaproteobacteria</taxon>
        <taxon>Cellvibrionales</taxon>
        <taxon>Cellvibrionaceae</taxon>
        <taxon>Simiduia</taxon>
    </lineage>
</organism>
<accession>K4KXA2</accession>
<keyword evidence="2" id="KW-1185">Reference proteome</keyword>
<reference evidence="1 2" key="1">
    <citation type="journal article" date="2013" name="Genome Announc.">
        <title>Complete genome sequence of Simiduia agarivorans SA1(T), a marine bacterium able to degrade a variety of polysaccharides.</title>
        <authorList>
            <person name="Lin S.Y."/>
            <person name="Shieh W.Y."/>
            <person name="Chen J.S."/>
            <person name="Tang S.L."/>
        </authorList>
    </citation>
    <scope>NUCLEOTIDE SEQUENCE [LARGE SCALE GENOMIC DNA]</scope>
    <source>
        <strain evidence="2">DSM 21679 / JCM 13881 / BCRC 17597 / SA1</strain>
    </source>
</reference>
<dbReference type="AlphaFoldDB" id="K4KXA2"/>
<dbReference type="Proteomes" id="UP000000466">
    <property type="component" value="Chromosome"/>
</dbReference>
<protein>
    <submittedName>
        <fullName evidence="1">Uncharacterized protein</fullName>
    </submittedName>
</protein>
<dbReference type="KEGG" id="saga:M5M_06860"/>
<dbReference type="STRING" id="1117647.M5M_06860"/>
<gene>
    <name evidence="1" type="ordered locus">M5M_06860</name>
</gene>
<proteinExistence type="predicted"/>
<dbReference type="OrthoDB" id="9782576at2"/>